<dbReference type="PANTHER" id="PTHR46383">
    <property type="entry name" value="ASPARTATE AMINOTRANSFERASE"/>
    <property type="match status" value="1"/>
</dbReference>
<dbReference type="CDD" id="cd00609">
    <property type="entry name" value="AAT_like"/>
    <property type="match status" value="1"/>
</dbReference>
<dbReference type="InterPro" id="IPR004838">
    <property type="entry name" value="NHTrfase_class1_PyrdxlP-BS"/>
</dbReference>
<dbReference type="InterPro" id="IPR050596">
    <property type="entry name" value="AspAT/PAT-like"/>
</dbReference>
<dbReference type="STRING" id="1619046.US42_C0006G0047"/>
<dbReference type="Gene3D" id="3.90.1150.10">
    <property type="entry name" value="Aspartate Aminotransferase, domain 1"/>
    <property type="match status" value="1"/>
</dbReference>
<evidence type="ECO:0000256" key="2">
    <source>
        <dbReference type="ARBA" id="ARBA00007441"/>
    </source>
</evidence>
<dbReference type="SUPFAM" id="SSF53383">
    <property type="entry name" value="PLP-dependent transferases"/>
    <property type="match status" value="1"/>
</dbReference>
<dbReference type="PANTHER" id="PTHR46383:SF1">
    <property type="entry name" value="ASPARTATE AMINOTRANSFERASE"/>
    <property type="match status" value="1"/>
</dbReference>
<protein>
    <recommendedName>
        <fullName evidence="6">Aminotransferase</fullName>
        <ecNumber evidence="6">2.6.1.-</ecNumber>
    </recommendedName>
</protein>
<dbReference type="PATRIC" id="fig|1619046.3.peg.442"/>
<evidence type="ECO:0000259" key="7">
    <source>
        <dbReference type="Pfam" id="PF00155"/>
    </source>
</evidence>
<organism evidence="8 9">
    <name type="scientific">Candidatus Magasanikbacteria bacterium GW2011_GWC2_37_14</name>
    <dbReference type="NCBI Taxonomy" id="1619046"/>
    <lineage>
        <taxon>Bacteria</taxon>
        <taxon>Candidatus Magasanikiibacteriota</taxon>
    </lineage>
</organism>
<comment type="similarity">
    <text evidence="2 6">Belongs to the class-I pyridoxal-phosphate-dependent aminotransferase family.</text>
</comment>
<comment type="caution">
    <text evidence="8">The sequence shown here is derived from an EMBL/GenBank/DDBJ whole genome shotgun (WGS) entry which is preliminary data.</text>
</comment>
<feature type="domain" description="Aminotransferase class I/classII large" evidence="7">
    <location>
        <begin position="61"/>
        <end position="423"/>
    </location>
</feature>
<gene>
    <name evidence="8" type="ORF">US42_C0006G0047</name>
</gene>
<dbReference type="InterPro" id="IPR015421">
    <property type="entry name" value="PyrdxlP-dep_Trfase_major"/>
</dbReference>
<dbReference type="EMBL" id="LBSX01000006">
    <property type="protein sequence ID" value="KKQ27740.1"/>
    <property type="molecule type" value="Genomic_DNA"/>
</dbReference>
<evidence type="ECO:0000256" key="4">
    <source>
        <dbReference type="ARBA" id="ARBA00022679"/>
    </source>
</evidence>
<name>A0A0G0GNJ9_9BACT</name>
<evidence type="ECO:0000313" key="9">
    <source>
        <dbReference type="Proteomes" id="UP000034849"/>
    </source>
</evidence>
<keyword evidence="3 6" id="KW-0032">Aminotransferase</keyword>
<dbReference type="AlphaFoldDB" id="A0A0G0GNJ9"/>
<evidence type="ECO:0000256" key="5">
    <source>
        <dbReference type="ARBA" id="ARBA00022898"/>
    </source>
</evidence>
<evidence type="ECO:0000256" key="6">
    <source>
        <dbReference type="RuleBase" id="RU000481"/>
    </source>
</evidence>
<keyword evidence="4 6" id="KW-0808">Transferase</keyword>
<evidence type="ECO:0000256" key="3">
    <source>
        <dbReference type="ARBA" id="ARBA00022576"/>
    </source>
</evidence>
<dbReference type="Proteomes" id="UP000034849">
    <property type="component" value="Unassembled WGS sequence"/>
</dbReference>
<dbReference type="Pfam" id="PF00155">
    <property type="entry name" value="Aminotran_1_2"/>
    <property type="match status" value="1"/>
</dbReference>
<comment type="cofactor">
    <cofactor evidence="1 6">
        <name>pyridoxal 5'-phosphate</name>
        <dbReference type="ChEBI" id="CHEBI:597326"/>
    </cofactor>
</comment>
<proteinExistence type="inferred from homology"/>
<dbReference type="InterPro" id="IPR015424">
    <property type="entry name" value="PyrdxlP-dep_Trfase"/>
</dbReference>
<keyword evidence="5" id="KW-0663">Pyridoxal phosphate</keyword>
<evidence type="ECO:0000256" key="1">
    <source>
        <dbReference type="ARBA" id="ARBA00001933"/>
    </source>
</evidence>
<accession>A0A0G0GNJ9</accession>
<dbReference type="GO" id="GO:0006520">
    <property type="term" value="P:amino acid metabolic process"/>
    <property type="evidence" value="ECO:0007669"/>
    <property type="project" value="InterPro"/>
</dbReference>
<dbReference type="GO" id="GO:0008483">
    <property type="term" value="F:transaminase activity"/>
    <property type="evidence" value="ECO:0007669"/>
    <property type="project" value="UniProtKB-KW"/>
</dbReference>
<sequence>MQIPKFLSDKGFVPNVTINPALNYLGTETAFGFGAEVIKVENSGKFPQIYKFHVGDTGPTTPEPIINVAIEALKNKQTKYGHFLGYPQVRQNIATYWSQVRGVEIKPENILLEPAGKSAIELTLQTLIAPGDKIIVQDPGYPVYESLAEFYHHGQVLHWQAHKETNPSAIAQGKTLEFRVEDLEKLFSENQNIKLLVINTPQNPTGMMMPKETLEQVAELVKQHKFFVIFDDIYDQIVFGGRKHFSFLSIPGMLDWTVNLNGYSKNYAMTGWRLGFTVAPAWLIEIFGRLAINKWSNVNKMEQIVAGAIYGDVDLDGYHYKSVKDEVQKIINQDFVEYEKKGGFVSEALNLLKPYIVCNEAEGAFYLFPSFQRVLDLKYVKEDLGLKSDVDLRNWLLNERGVATLSGSDFGEMGRGYIRFSYAEDRERHIIPGMKHILKVVIELIEKSGEVPSIKVEEVDGKVGELVKKYFVDNLY</sequence>
<evidence type="ECO:0000313" key="8">
    <source>
        <dbReference type="EMBL" id="KKQ27740.1"/>
    </source>
</evidence>
<dbReference type="EC" id="2.6.1.-" evidence="6"/>
<dbReference type="InterPro" id="IPR004839">
    <property type="entry name" value="Aminotransferase_I/II_large"/>
</dbReference>
<dbReference type="GO" id="GO:0030170">
    <property type="term" value="F:pyridoxal phosphate binding"/>
    <property type="evidence" value="ECO:0007669"/>
    <property type="project" value="InterPro"/>
</dbReference>
<dbReference type="InterPro" id="IPR015422">
    <property type="entry name" value="PyrdxlP-dep_Trfase_small"/>
</dbReference>
<reference evidence="8 9" key="1">
    <citation type="journal article" date="2015" name="Nature">
        <title>rRNA introns, odd ribosomes, and small enigmatic genomes across a large radiation of phyla.</title>
        <authorList>
            <person name="Brown C.T."/>
            <person name="Hug L.A."/>
            <person name="Thomas B.C."/>
            <person name="Sharon I."/>
            <person name="Castelle C.J."/>
            <person name="Singh A."/>
            <person name="Wilkins M.J."/>
            <person name="Williams K.H."/>
            <person name="Banfield J.F."/>
        </authorList>
    </citation>
    <scope>NUCLEOTIDE SEQUENCE [LARGE SCALE GENOMIC DNA]</scope>
</reference>
<dbReference type="Gene3D" id="3.40.640.10">
    <property type="entry name" value="Type I PLP-dependent aspartate aminotransferase-like (Major domain)"/>
    <property type="match status" value="1"/>
</dbReference>
<dbReference type="PROSITE" id="PS00105">
    <property type="entry name" value="AA_TRANSFER_CLASS_1"/>
    <property type="match status" value="1"/>
</dbReference>